<gene>
    <name evidence="4" type="ORF">E5676_scaffold2119G00710</name>
    <name evidence="3" type="ORF">E6C27_scaffold498G00080</name>
</gene>
<dbReference type="InterPro" id="IPR043128">
    <property type="entry name" value="Rev_trsase/Diguanyl_cyclase"/>
</dbReference>
<protein>
    <submittedName>
        <fullName evidence="3">DNA/RNA polymerases superfamily protein</fullName>
    </submittedName>
</protein>
<dbReference type="Gene3D" id="3.30.70.270">
    <property type="match status" value="1"/>
</dbReference>
<dbReference type="InterPro" id="IPR043502">
    <property type="entry name" value="DNA/RNA_pol_sf"/>
</dbReference>
<accession>A0A5A7TW96</accession>
<feature type="domain" description="Integrase zinc-binding" evidence="2">
    <location>
        <begin position="391"/>
        <end position="446"/>
    </location>
</feature>
<evidence type="ECO:0000313" key="5">
    <source>
        <dbReference type="Proteomes" id="UP000321393"/>
    </source>
</evidence>
<name>A0A5A7TW96_CUCMM</name>
<dbReference type="PANTHER" id="PTHR24559">
    <property type="entry name" value="TRANSPOSON TY3-I GAG-POL POLYPROTEIN"/>
    <property type="match status" value="1"/>
</dbReference>
<sequence length="464" mass="53563">MLEHLPEGLDIYTPVGDVLLVSEVLCNCEVLMEGIGMLGDLLPLELQRLDAILGVDFLFTHYASMDFHRKEVVFRKPGFAEVVFRGMRKIISRSLILVLKAKKLLRKGCTTFLAHMVEVQGEKLKLEDVPVVKKILDVFPDNLSALPHDREIEFTIELLLGTIPISQASYKMAPSELKELKLNKVMICNKYPLPCIDDIFDQLMGATLFSKIDLRSGYHQLKVKESKISKTTFRTRYEHYEFRVMPFGLTNALVIFKDLMNRIFHQYLDQFVIVFMDDILVYLIGRKAHEEHLRIVLQILRDKQLYAKFSKYGKVIADASRQFKQHECNYPTHDLELTSSLVAEFVRRQSEDSNLQKKLGKSKEGLEVEFERRTDGAIVKQGKLCASNISELKDAILEEARTSAYAIHSGSTKMYRTLKKTYWWPGRKQEIAKYVDRYLICQQVKPVRQRPGGLLNPLPVSEWK</sequence>
<dbReference type="InterPro" id="IPR053134">
    <property type="entry name" value="RNA-dir_DNA_polymerase"/>
</dbReference>
<dbReference type="OrthoDB" id="1938712at2759"/>
<dbReference type="CDD" id="cd01647">
    <property type="entry name" value="RT_LTR"/>
    <property type="match status" value="1"/>
</dbReference>
<feature type="domain" description="Reverse transcriptase" evidence="1">
    <location>
        <begin position="181"/>
        <end position="330"/>
    </location>
</feature>
<dbReference type="AlphaFoldDB" id="A0A5A7TW96"/>
<evidence type="ECO:0000313" key="3">
    <source>
        <dbReference type="EMBL" id="KAA0047420.1"/>
    </source>
</evidence>
<evidence type="ECO:0000259" key="1">
    <source>
        <dbReference type="Pfam" id="PF00078"/>
    </source>
</evidence>
<dbReference type="Pfam" id="PF00078">
    <property type="entry name" value="RVT_1"/>
    <property type="match status" value="1"/>
</dbReference>
<evidence type="ECO:0000259" key="2">
    <source>
        <dbReference type="Pfam" id="PF17921"/>
    </source>
</evidence>
<dbReference type="Gene3D" id="3.10.10.10">
    <property type="entry name" value="HIV Type 1 Reverse Transcriptase, subunit A, domain 1"/>
    <property type="match status" value="1"/>
</dbReference>
<comment type="caution">
    <text evidence="3">The sequence shown here is derived from an EMBL/GenBank/DDBJ whole genome shotgun (WGS) entry which is preliminary data.</text>
</comment>
<dbReference type="Pfam" id="PF08284">
    <property type="entry name" value="RVP_2"/>
    <property type="match status" value="1"/>
</dbReference>
<dbReference type="Proteomes" id="UP000321393">
    <property type="component" value="Unassembled WGS sequence"/>
</dbReference>
<dbReference type="InterPro" id="IPR041588">
    <property type="entry name" value="Integrase_H2C2"/>
</dbReference>
<dbReference type="Gene3D" id="1.10.340.70">
    <property type="match status" value="1"/>
</dbReference>
<evidence type="ECO:0000313" key="4">
    <source>
        <dbReference type="EMBL" id="TYK04129.1"/>
    </source>
</evidence>
<dbReference type="Pfam" id="PF17921">
    <property type="entry name" value="Integrase_H2C2"/>
    <property type="match status" value="1"/>
</dbReference>
<dbReference type="EMBL" id="SSTD01014757">
    <property type="protein sequence ID" value="TYK04129.1"/>
    <property type="molecule type" value="Genomic_DNA"/>
</dbReference>
<dbReference type="SUPFAM" id="SSF56672">
    <property type="entry name" value="DNA/RNA polymerases"/>
    <property type="match status" value="1"/>
</dbReference>
<organism evidence="3 5">
    <name type="scientific">Cucumis melo var. makuwa</name>
    <name type="common">Oriental melon</name>
    <dbReference type="NCBI Taxonomy" id="1194695"/>
    <lineage>
        <taxon>Eukaryota</taxon>
        <taxon>Viridiplantae</taxon>
        <taxon>Streptophyta</taxon>
        <taxon>Embryophyta</taxon>
        <taxon>Tracheophyta</taxon>
        <taxon>Spermatophyta</taxon>
        <taxon>Magnoliopsida</taxon>
        <taxon>eudicotyledons</taxon>
        <taxon>Gunneridae</taxon>
        <taxon>Pentapetalae</taxon>
        <taxon>rosids</taxon>
        <taxon>fabids</taxon>
        <taxon>Cucurbitales</taxon>
        <taxon>Cucurbitaceae</taxon>
        <taxon>Benincaseae</taxon>
        <taxon>Cucumis</taxon>
    </lineage>
</organism>
<proteinExistence type="predicted"/>
<dbReference type="InterPro" id="IPR000477">
    <property type="entry name" value="RT_dom"/>
</dbReference>
<dbReference type="Proteomes" id="UP000321947">
    <property type="component" value="Unassembled WGS sequence"/>
</dbReference>
<evidence type="ECO:0000313" key="6">
    <source>
        <dbReference type="Proteomes" id="UP000321947"/>
    </source>
</evidence>
<reference evidence="5 6" key="1">
    <citation type="submission" date="2019-08" db="EMBL/GenBank/DDBJ databases">
        <title>Draft genome sequences of two oriental melons (Cucumis melo L. var makuwa).</title>
        <authorList>
            <person name="Kwon S.-Y."/>
        </authorList>
    </citation>
    <scope>NUCLEOTIDE SEQUENCE [LARGE SCALE GENOMIC DNA]</scope>
    <source>
        <strain evidence="6">cv. Chang Bougi</strain>
        <strain evidence="5">cv. SW 3</strain>
        <tissue evidence="3">Leaf</tissue>
    </source>
</reference>
<dbReference type="EMBL" id="SSTE01013200">
    <property type="protein sequence ID" value="KAA0047420.1"/>
    <property type="molecule type" value="Genomic_DNA"/>
</dbReference>
<dbReference type="PANTHER" id="PTHR24559:SF444">
    <property type="entry name" value="REVERSE TRANSCRIPTASE DOMAIN-CONTAINING PROTEIN"/>
    <property type="match status" value="1"/>
</dbReference>